<evidence type="ECO:0000259" key="5">
    <source>
        <dbReference type="PROSITE" id="PS50076"/>
    </source>
</evidence>
<dbReference type="Pfam" id="PF07743">
    <property type="entry name" value="HSCB_C"/>
    <property type="match status" value="1"/>
</dbReference>
<dbReference type="GO" id="GO:0051259">
    <property type="term" value="P:protein complex oligomerization"/>
    <property type="evidence" value="ECO:0007669"/>
    <property type="project" value="InterPro"/>
</dbReference>
<protein>
    <recommendedName>
        <fullName evidence="4">Co-chaperone protein HscB homolog</fullName>
    </recommendedName>
</protein>
<dbReference type="NCBIfam" id="TIGR00714">
    <property type="entry name" value="hscB"/>
    <property type="match status" value="1"/>
</dbReference>
<dbReference type="SUPFAM" id="SSF47144">
    <property type="entry name" value="HSC20 (HSCB), C-terminal oligomerisation domain"/>
    <property type="match status" value="1"/>
</dbReference>
<evidence type="ECO:0000256" key="1">
    <source>
        <dbReference type="ARBA" id="ARBA00010476"/>
    </source>
</evidence>
<evidence type="ECO:0000313" key="6">
    <source>
        <dbReference type="EMBL" id="WDE00292.1"/>
    </source>
</evidence>
<sequence length="175" mass="20407">MNYFQLFGLDSGFEVDTLKLSELYQALQKSVHPDRFAHASTQEQAMAVQKSAMINDAYQILKNPLQRAEYLLKIRGTEMPSEQSSFRDTGFLMQQMELRELIAEVKFSDDPESAYSEAEQTLNSQYQQLFDQLTQQLAQDNSESDTLACDNLRKLKFYQKLHLELERLEEQIFED</sequence>
<comment type="function">
    <text evidence="3 4">Co-chaperone involved in the maturation of iron-sulfur cluster-containing proteins. Seems to help targeting proteins to be folded toward HscA.</text>
</comment>
<dbReference type="Gene3D" id="1.10.287.110">
    <property type="entry name" value="DnaJ domain"/>
    <property type="match status" value="1"/>
</dbReference>
<dbReference type="RefSeq" id="WP_044835371.1">
    <property type="nucleotide sequence ID" value="NZ_CP059735.1"/>
</dbReference>
<comment type="similarity">
    <text evidence="1 4">Belongs to the HscB family.</text>
</comment>
<dbReference type="SMART" id="SM00271">
    <property type="entry name" value="DnaJ"/>
    <property type="match status" value="1"/>
</dbReference>
<dbReference type="AlphaFoldDB" id="A0AAE9YT55"/>
<dbReference type="GO" id="GO:0044571">
    <property type="term" value="P:[2Fe-2S] cluster assembly"/>
    <property type="evidence" value="ECO:0007669"/>
    <property type="project" value="InterPro"/>
</dbReference>
<dbReference type="InterPro" id="IPR036386">
    <property type="entry name" value="HscB_C_sf"/>
</dbReference>
<dbReference type="GO" id="GO:0001671">
    <property type="term" value="F:ATPase activator activity"/>
    <property type="evidence" value="ECO:0007669"/>
    <property type="project" value="InterPro"/>
</dbReference>
<dbReference type="GO" id="GO:0006457">
    <property type="term" value="P:protein folding"/>
    <property type="evidence" value="ECO:0007669"/>
    <property type="project" value="UniProtKB-UniRule"/>
</dbReference>
<dbReference type="InterPro" id="IPR004640">
    <property type="entry name" value="HscB"/>
</dbReference>
<evidence type="ECO:0000256" key="2">
    <source>
        <dbReference type="ARBA" id="ARBA00023186"/>
    </source>
</evidence>
<dbReference type="EMBL" id="CP059735">
    <property type="protein sequence ID" value="WDE00292.1"/>
    <property type="molecule type" value="Genomic_DNA"/>
</dbReference>
<dbReference type="Proteomes" id="UP000032568">
    <property type="component" value="Chromosome"/>
</dbReference>
<dbReference type="KEGG" id="tact:SG35_006530"/>
<feature type="domain" description="J" evidence="5">
    <location>
        <begin position="2"/>
        <end position="74"/>
    </location>
</feature>
<dbReference type="GO" id="GO:0051087">
    <property type="term" value="F:protein-folding chaperone binding"/>
    <property type="evidence" value="ECO:0007669"/>
    <property type="project" value="InterPro"/>
</dbReference>
<keyword evidence="2 4" id="KW-0143">Chaperone</keyword>
<dbReference type="GO" id="GO:1990230">
    <property type="term" value="C:iron-sulfur cluster transfer complex"/>
    <property type="evidence" value="ECO:0007669"/>
    <property type="project" value="TreeGrafter"/>
</dbReference>
<gene>
    <name evidence="4 6" type="primary">hscB</name>
    <name evidence="6" type="ORF">SG35_006530</name>
</gene>
<dbReference type="NCBIfam" id="NF003449">
    <property type="entry name" value="PRK05014.1"/>
    <property type="match status" value="1"/>
</dbReference>
<dbReference type="InterPro" id="IPR009073">
    <property type="entry name" value="HscB_oligo_C"/>
</dbReference>
<name>A0AAE9YT55_9GAMM</name>
<dbReference type="CDD" id="cd06257">
    <property type="entry name" value="DnaJ"/>
    <property type="match status" value="1"/>
</dbReference>
<keyword evidence="7" id="KW-1185">Reference proteome</keyword>
<dbReference type="InterPro" id="IPR001623">
    <property type="entry name" value="DnaJ_domain"/>
</dbReference>
<reference evidence="6 7" key="1">
    <citation type="journal article" date="2015" name="Genome Announc.">
        <title>Draft Genome Sequences of Marine Isolates of Thalassomonas viridans and Thalassomonas actiniarum.</title>
        <authorList>
            <person name="Olonade I."/>
            <person name="van Zyl L.J."/>
            <person name="Trindade M."/>
        </authorList>
    </citation>
    <scope>NUCLEOTIDE SEQUENCE [LARGE SCALE GENOMIC DNA]</scope>
    <source>
        <strain evidence="6 7">A5K-106</strain>
    </source>
</reference>
<dbReference type="SUPFAM" id="SSF46565">
    <property type="entry name" value="Chaperone J-domain"/>
    <property type="match status" value="1"/>
</dbReference>
<dbReference type="HAMAP" id="MF_00682">
    <property type="entry name" value="HscB"/>
    <property type="match status" value="1"/>
</dbReference>
<organism evidence="6 7">
    <name type="scientific">Thalassomonas actiniarum</name>
    <dbReference type="NCBI Taxonomy" id="485447"/>
    <lineage>
        <taxon>Bacteria</taxon>
        <taxon>Pseudomonadati</taxon>
        <taxon>Pseudomonadota</taxon>
        <taxon>Gammaproteobacteria</taxon>
        <taxon>Alteromonadales</taxon>
        <taxon>Colwelliaceae</taxon>
        <taxon>Thalassomonas</taxon>
    </lineage>
</organism>
<dbReference type="Pfam" id="PF00226">
    <property type="entry name" value="DnaJ"/>
    <property type="match status" value="1"/>
</dbReference>
<reference evidence="6 7" key="2">
    <citation type="journal article" date="2022" name="Mar. Drugs">
        <title>Bioassay-Guided Fractionation Leads to the Detection of Cholic Acid Generated by the Rare Thalassomonas sp.</title>
        <authorList>
            <person name="Pheiffer F."/>
            <person name="Schneider Y.K."/>
            <person name="Hansen E.H."/>
            <person name="Andersen J.H."/>
            <person name="Isaksson J."/>
            <person name="Busche T."/>
            <person name="R C."/>
            <person name="Kalinowski J."/>
            <person name="Zyl L.V."/>
            <person name="Trindade M."/>
        </authorList>
    </citation>
    <scope>NUCLEOTIDE SEQUENCE [LARGE SCALE GENOMIC DNA]</scope>
    <source>
        <strain evidence="6 7">A5K-106</strain>
    </source>
</reference>
<dbReference type="PROSITE" id="PS50076">
    <property type="entry name" value="DNAJ_2"/>
    <property type="match status" value="1"/>
</dbReference>
<accession>A0AAE9YT55</accession>
<proteinExistence type="inferred from homology"/>
<dbReference type="Gene3D" id="1.20.1280.20">
    <property type="entry name" value="HscB, C-terminal domain"/>
    <property type="match status" value="1"/>
</dbReference>
<evidence type="ECO:0000313" key="7">
    <source>
        <dbReference type="Proteomes" id="UP000032568"/>
    </source>
</evidence>
<evidence type="ECO:0000256" key="3">
    <source>
        <dbReference type="ARBA" id="ARBA00025596"/>
    </source>
</evidence>
<dbReference type="PANTHER" id="PTHR14021">
    <property type="entry name" value="IRON-SULFUR CLUSTER CO-CHAPERONE PROTEIN HSCB"/>
    <property type="match status" value="1"/>
</dbReference>
<dbReference type="InterPro" id="IPR036869">
    <property type="entry name" value="J_dom_sf"/>
</dbReference>
<evidence type="ECO:0000256" key="4">
    <source>
        <dbReference type="HAMAP-Rule" id="MF_00682"/>
    </source>
</evidence>
<dbReference type="PANTHER" id="PTHR14021:SF15">
    <property type="entry name" value="IRON-SULFUR CLUSTER CO-CHAPERONE PROTEIN HSCB"/>
    <property type="match status" value="1"/>
</dbReference>
<comment type="subunit">
    <text evidence="4">Interacts with HscA and stimulates its ATPase activity.</text>
</comment>